<dbReference type="Proteomes" id="UP000799429">
    <property type="component" value="Unassembled WGS sequence"/>
</dbReference>
<comment type="caution">
    <text evidence="1">The sequence shown here is derived from an EMBL/GenBank/DDBJ whole genome shotgun (WGS) entry which is preliminary data.</text>
</comment>
<gene>
    <name evidence="1" type="ORF">M501DRAFT_1001216</name>
    <name evidence="2" type="ORF">M501DRAFT_998919</name>
</gene>
<reference evidence="1" key="1">
    <citation type="journal article" date="2020" name="Stud. Mycol.">
        <title>101 Dothideomycetes genomes: a test case for predicting lifestyles and emergence of pathogens.</title>
        <authorList>
            <person name="Haridas S."/>
            <person name="Albert R."/>
            <person name="Binder M."/>
            <person name="Bloem J."/>
            <person name="Labutti K."/>
            <person name="Salamov A."/>
            <person name="Andreopoulos B."/>
            <person name="Baker S."/>
            <person name="Barry K."/>
            <person name="Bills G."/>
            <person name="Bluhm B."/>
            <person name="Cannon C."/>
            <person name="Castanera R."/>
            <person name="Culley D."/>
            <person name="Daum C."/>
            <person name="Ezra D."/>
            <person name="Gonzalez J."/>
            <person name="Henrissat B."/>
            <person name="Kuo A."/>
            <person name="Liang C."/>
            <person name="Lipzen A."/>
            <person name="Lutzoni F."/>
            <person name="Magnuson J."/>
            <person name="Mondo S."/>
            <person name="Nolan M."/>
            <person name="Ohm R."/>
            <person name="Pangilinan J."/>
            <person name="Park H.-J."/>
            <person name="Ramirez L."/>
            <person name="Alfaro M."/>
            <person name="Sun H."/>
            <person name="Tritt A."/>
            <person name="Yoshinaga Y."/>
            <person name="Zwiers L.-H."/>
            <person name="Turgeon B."/>
            <person name="Goodwin S."/>
            <person name="Spatafora J."/>
            <person name="Crous P."/>
            <person name="Grigoriev I."/>
        </authorList>
    </citation>
    <scope>NUCLEOTIDE SEQUENCE</scope>
    <source>
        <strain evidence="1">CBS 101060</strain>
    </source>
</reference>
<accession>A0A9P4VIR4</accession>
<evidence type="ECO:0000313" key="1">
    <source>
        <dbReference type="EMBL" id="KAF2834341.1"/>
    </source>
</evidence>
<sequence>MQPQNSGAIDGQSDEIEGLVKAITGENSPAKKLFTTLTSKSPLLKSEIHKELKSEGC</sequence>
<dbReference type="EMBL" id="MU006120">
    <property type="protein sequence ID" value="KAF2834341.1"/>
    <property type="molecule type" value="Genomic_DNA"/>
</dbReference>
<keyword evidence="3" id="KW-1185">Reference proteome</keyword>
<proteinExistence type="predicted"/>
<dbReference type="EMBL" id="MU006090">
    <property type="protein sequence ID" value="KAF2842574.1"/>
    <property type="molecule type" value="Genomic_DNA"/>
</dbReference>
<evidence type="ECO:0000313" key="3">
    <source>
        <dbReference type="Proteomes" id="UP000799429"/>
    </source>
</evidence>
<dbReference type="AlphaFoldDB" id="A0A9P4VIR4"/>
<name>A0A9P4VIR4_9PEZI</name>
<protein>
    <submittedName>
        <fullName evidence="1">Uncharacterized protein</fullName>
    </submittedName>
</protein>
<organism evidence="1 3">
    <name type="scientific">Patellaria atrata CBS 101060</name>
    <dbReference type="NCBI Taxonomy" id="1346257"/>
    <lineage>
        <taxon>Eukaryota</taxon>
        <taxon>Fungi</taxon>
        <taxon>Dikarya</taxon>
        <taxon>Ascomycota</taxon>
        <taxon>Pezizomycotina</taxon>
        <taxon>Dothideomycetes</taxon>
        <taxon>Dothideomycetes incertae sedis</taxon>
        <taxon>Patellariales</taxon>
        <taxon>Patellariaceae</taxon>
        <taxon>Patellaria</taxon>
    </lineage>
</organism>
<evidence type="ECO:0000313" key="2">
    <source>
        <dbReference type="EMBL" id="KAF2842574.1"/>
    </source>
</evidence>